<feature type="transmembrane region" description="Helical" evidence="1">
    <location>
        <begin position="83"/>
        <end position="109"/>
    </location>
</feature>
<accession>A0A2V3J173</accession>
<dbReference type="AlphaFoldDB" id="A0A2V3J173"/>
<evidence type="ECO:0000256" key="1">
    <source>
        <dbReference type="SAM" id="Phobius"/>
    </source>
</evidence>
<keyword evidence="3" id="KW-1185">Reference proteome</keyword>
<sequence length="230" mass="25481">MYPGLCTVFLSLVVSATIATVFGAYSFISMRLSIFDFRWNTLIFVVTHISFLTIMAAPLLLLLAMVLWCVCTSHRRAVACKSVYVLMLLFTAAALAVSMAGAIIVIYGASHKGSFFARELKKAWNSEIRRQTTLPCQIQFQLGCHGFEEGDCQKGSVTQNFRRCGTTCLPEHLPAKPQFNIERYPGCRAKMSDVFIQWNAILLAGATVAFVLSLVAAFFTCTSVSFEKDK</sequence>
<evidence type="ECO:0000313" key="3">
    <source>
        <dbReference type="Proteomes" id="UP000247409"/>
    </source>
</evidence>
<proteinExistence type="predicted"/>
<evidence type="ECO:0000313" key="2">
    <source>
        <dbReference type="EMBL" id="PXF48162.1"/>
    </source>
</evidence>
<feature type="transmembrane region" description="Helical" evidence="1">
    <location>
        <begin position="200"/>
        <end position="226"/>
    </location>
</feature>
<comment type="caution">
    <text evidence="2">The sequence shown here is derived from an EMBL/GenBank/DDBJ whole genome shotgun (WGS) entry which is preliminary data.</text>
</comment>
<gene>
    <name evidence="2" type="ORF">BWQ96_02114</name>
</gene>
<reference evidence="2 3" key="1">
    <citation type="journal article" date="2018" name="Mol. Biol. Evol.">
        <title>Analysis of the draft genome of the red seaweed Gracilariopsis chorda provides insights into genome size evolution in Rhodophyta.</title>
        <authorList>
            <person name="Lee J."/>
            <person name="Yang E.C."/>
            <person name="Graf L."/>
            <person name="Yang J.H."/>
            <person name="Qiu H."/>
            <person name="Zel Zion U."/>
            <person name="Chan C.X."/>
            <person name="Stephens T.G."/>
            <person name="Weber A.P.M."/>
            <person name="Boo G.H."/>
            <person name="Boo S.M."/>
            <person name="Kim K.M."/>
            <person name="Shin Y."/>
            <person name="Jung M."/>
            <person name="Lee S.J."/>
            <person name="Yim H.S."/>
            <person name="Lee J.H."/>
            <person name="Bhattacharya D."/>
            <person name="Yoon H.S."/>
        </authorList>
    </citation>
    <scope>NUCLEOTIDE SEQUENCE [LARGE SCALE GENOMIC DNA]</scope>
    <source>
        <strain evidence="2 3">SKKU-2015</strain>
        <tissue evidence="2">Whole body</tissue>
    </source>
</reference>
<feature type="transmembrane region" description="Helical" evidence="1">
    <location>
        <begin position="39"/>
        <end position="71"/>
    </location>
</feature>
<dbReference type="Proteomes" id="UP000247409">
    <property type="component" value="Unassembled WGS sequence"/>
</dbReference>
<dbReference type="EMBL" id="NBIV01000016">
    <property type="protein sequence ID" value="PXF48162.1"/>
    <property type="molecule type" value="Genomic_DNA"/>
</dbReference>
<organism evidence="2 3">
    <name type="scientific">Gracilariopsis chorda</name>
    <dbReference type="NCBI Taxonomy" id="448386"/>
    <lineage>
        <taxon>Eukaryota</taxon>
        <taxon>Rhodophyta</taxon>
        <taxon>Florideophyceae</taxon>
        <taxon>Rhodymeniophycidae</taxon>
        <taxon>Gracilariales</taxon>
        <taxon>Gracilariaceae</taxon>
        <taxon>Gracilariopsis</taxon>
    </lineage>
</organism>
<keyword evidence="1" id="KW-0812">Transmembrane</keyword>
<protein>
    <recommendedName>
        <fullName evidence="4">Tetraspanin-6</fullName>
    </recommendedName>
</protein>
<keyword evidence="1" id="KW-0472">Membrane</keyword>
<evidence type="ECO:0008006" key="4">
    <source>
        <dbReference type="Google" id="ProtNLM"/>
    </source>
</evidence>
<keyword evidence="1" id="KW-1133">Transmembrane helix</keyword>
<name>A0A2V3J173_9FLOR</name>